<dbReference type="EMBL" id="JAPQKS010000005">
    <property type="protein sequence ID" value="KAJ5225792.1"/>
    <property type="molecule type" value="Genomic_DNA"/>
</dbReference>
<keyword evidence="5" id="KW-0663">Pyridoxal phosphate</keyword>
<dbReference type="GO" id="GO:0006520">
    <property type="term" value="P:amino acid metabolic process"/>
    <property type="evidence" value="ECO:0007669"/>
    <property type="project" value="InterPro"/>
</dbReference>
<name>A0A9W9NTA9_9EURO</name>
<dbReference type="AlphaFoldDB" id="A0A9W9NTA9"/>
<dbReference type="InterPro" id="IPR004839">
    <property type="entry name" value="Aminotransferase_I/II_large"/>
</dbReference>
<reference evidence="8" key="2">
    <citation type="journal article" date="2023" name="IMA Fungus">
        <title>Comparative genomic study of the Penicillium genus elucidates a diverse pangenome and 15 lateral gene transfer events.</title>
        <authorList>
            <person name="Petersen C."/>
            <person name="Sorensen T."/>
            <person name="Nielsen M.R."/>
            <person name="Sondergaard T.E."/>
            <person name="Sorensen J.L."/>
            <person name="Fitzpatrick D.A."/>
            <person name="Frisvad J.C."/>
            <person name="Nielsen K.L."/>
        </authorList>
    </citation>
    <scope>NUCLEOTIDE SEQUENCE</scope>
    <source>
        <strain evidence="8">IBT 19713</strain>
    </source>
</reference>
<comment type="caution">
    <text evidence="8">The sequence shown here is derived from an EMBL/GenBank/DDBJ whole genome shotgun (WGS) entry which is preliminary data.</text>
</comment>
<evidence type="ECO:0000256" key="3">
    <source>
        <dbReference type="ARBA" id="ARBA00022576"/>
    </source>
</evidence>
<dbReference type="GO" id="GO:0008483">
    <property type="term" value="F:transaminase activity"/>
    <property type="evidence" value="ECO:0007669"/>
    <property type="project" value="UniProtKB-KW"/>
</dbReference>
<keyword evidence="3" id="KW-0032">Aminotransferase</keyword>
<organism evidence="8 9">
    <name type="scientific">Penicillium chermesinum</name>
    <dbReference type="NCBI Taxonomy" id="63820"/>
    <lineage>
        <taxon>Eukaryota</taxon>
        <taxon>Fungi</taxon>
        <taxon>Dikarya</taxon>
        <taxon>Ascomycota</taxon>
        <taxon>Pezizomycotina</taxon>
        <taxon>Eurotiomycetes</taxon>
        <taxon>Eurotiomycetidae</taxon>
        <taxon>Eurotiales</taxon>
        <taxon>Aspergillaceae</taxon>
        <taxon>Penicillium</taxon>
    </lineage>
</organism>
<evidence type="ECO:0000313" key="8">
    <source>
        <dbReference type="EMBL" id="KAJ5225792.1"/>
    </source>
</evidence>
<dbReference type="SUPFAM" id="SSF53383">
    <property type="entry name" value="PLP-dependent transferases"/>
    <property type="match status" value="1"/>
</dbReference>
<feature type="domain" description="Aminotransferase class I/classII large" evidence="7">
    <location>
        <begin position="103"/>
        <end position="400"/>
    </location>
</feature>
<accession>A0A9W9NTA9</accession>
<sequence length="459" mass="50929">MSFSGRRVSILRPRNASLSTTRGLSDNELRSETHRQFRGAHEGHRPHAGLDASRASTGVVWCTERASEHGFLENPSEWANLGQGAPEADDGIEGSFPRPETIPITSAAREYGPTAGIKPLRAAVARLYNEHYRQGKESKYTWENVCIVPGGRAGLIRIAAILGNSYLSFPIPDYSAYNEMLSLFKNIAPIPMPLSQADGYHIHPDKIAEEIARGTQVLLTSNPRNPTGHFVGHDELAEIQDICRDRATLILDEFYGGYNYTTDCDGTTISGAENVVDVNQDDVLLIDGLTKRFRLPGWRIAWIVGPKEFVEALGSAGSYLDGGANVPFQEAAIPMLDPSLVRAEMKALQVHFREKRDFVVGRLREIGFRMDDANISDGLNFFNALLSEKVIVVPGIFFDLNPAKRRDLFDSPCHHFVRLSYGPKMDVLKKGLDGIERVIQRARALGEKKWDDDVAVQDD</sequence>
<proteinExistence type="inferred from homology"/>
<evidence type="ECO:0000259" key="7">
    <source>
        <dbReference type="Pfam" id="PF00155"/>
    </source>
</evidence>
<dbReference type="InterPro" id="IPR015424">
    <property type="entry name" value="PyrdxlP-dep_Trfase"/>
</dbReference>
<dbReference type="RefSeq" id="XP_058329203.1">
    <property type="nucleotide sequence ID" value="XM_058476313.1"/>
</dbReference>
<dbReference type="PANTHER" id="PTHR46383:SF1">
    <property type="entry name" value="ASPARTATE AMINOTRANSFERASE"/>
    <property type="match status" value="1"/>
</dbReference>
<evidence type="ECO:0000256" key="4">
    <source>
        <dbReference type="ARBA" id="ARBA00022679"/>
    </source>
</evidence>
<dbReference type="OrthoDB" id="2108at2759"/>
<keyword evidence="9" id="KW-1185">Reference proteome</keyword>
<dbReference type="InterPro" id="IPR015421">
    <property type="entry name" value="PyrdxlP-dep_Trfase_major"/>
</dbReference>
<dbReference type="InterPro" id="IPR050596">
    <property type="entry name" value="AspAT/PAT-like"/>
</dbReference>
<gene>
    <name evidence="8" type="ORF">N7468_007017</name>
</gene>
<dbReference type="Gene3D" id="3.40.640.10">
    <property type="entry name" value="Type I PLP-dependent aspartate aminotransferase-like (Major domain)"/>
    <property type="match status" value="1"/>
</dbReference>
<evidence type="ECO:0000256" key="6">
    <source>
        <dbReference type="SAM" id="MobiDB-lite"/>
    </source>
</evidence>
<dbReference type="GO" id="GO:0030170">
    <property type="term" value="F:pyridoxal phosphate binding"/>
    <property type="evidence" value="ECO:0007669"/>
    <property type="project" value="InterPro"/>
</dbReference>
<comment type="similarity">
    <text evidence="2">Belongs to the class-I pyridoxal-phosphate-dependent aminotransferase family.</text>
</comment>
<reference evidence="8" key="1">
    <citation type="submission" date="2022-11" db="EMBL/GenBank/DDBJ databases">
        <authorList>
            <person name="Petersen C."/>
        </authorList>
    </citation>
    <scope>NUCLEOTIDE SEQUENCE</scope>
    <source>
        <strain evidence="8">IBT 19713</strain>
    </source>
</reference>
<evidence type="ECO:0000256" key="5">
    <source>
        <dbReference type="ARBA" id="ARBA00022898"/>
    </source>
</evidence>
<protein>
    <recommendedName>
        <fullName evidence="7">Aminotransferase class I/classII large domain-containing protein</fullName>
    </recommendedName>
</protein>
<evidence type="ECO:0000256" key="2">
    <source>
        <dbReference type="ARBA" id="ARBA00007441"/>
    </source>
</evidence>
<comment type="cofactor">
    <cofactor evidence="1">
        <name>pyridoxal 5'-phosphate</name>
        <dbReference type="ChEBI" id="CHEBI:597326"/>
    </cofactor>
</comment>
<dbReference type="Proteomes" id="UP001150941">
    <property type="component" value="Unassembled WGS sequence"/>
</dbReference>
<dbReference type="CDD" id="cd00609">
    <property type="entry name" value="AAT_like"/>
    <property type="match status" value="1"/>
</dbReference>
<dbReference type="Pfam" id="PF00155">
    <property type="entry name" value="Aminotran_1_2"/>
    <property type="match status" value="1"/>
</dbReference>
<evidence type="ECO:0000313" key="9">
    <source>
        <dbReference type="Proteomes" id="UP001150941"/>
    </source>
</evidence>
<feature type="region of interest" description="Disordered" evidence="6">
    <location>
        <begin position="14"/>
        <end position="33"/>
    </location>
</feature>
<dbReference type="GeneID" id="83203616"/>
<dbReference type="PANTHER" id="PTHR46383">
    <property type="entry name" value="ASPARTATE AMINOTRANSFERASE"/>
    <property type="match status" value="1"/>
</dbReference>
<keyword evidence="4" id="KW-0808">Transferase</keyword>
<evidence type="ECO:0000256" key="1">
    <source>
        <dbReference type="ARBA" id="ARBA00001933"/>
    </source>
</evidence>